<name>A0A4U0H2N2_9SPHI</name>
<reference evidence="1 2" key="1">
    <citation type="submission" date="2019-04" db="EMBL/GenBank/DDBJ databases">
        <title>Sphingobacterium olei sp. nov., isolated from oil-contaminated soil.</title>
        <authorList>
            <person name="Liu B."/>
        </authorList>
    </citation>
    <scope>NUCLEOTIDE SEQUENCE [LARGE SCALE GENOMIC DNA]</scope>
    <source>
        <strain evidence="1 2">Y3L14</strain>
    </source>
</reference>
<proteinExistence type="predicted"/>
<evidence type="ECO:0000313" key="1">
    <source>
        <dbReference type="EMBL" id="TJY65860.1"/>
    </source>
</evidence>
<keyword evidence="2" id="KW-1185">Reference proteome</keyword>
<gene>
    <name evidence="1" type="ORF">FAZ19_12180</name>
</gene>
<dbReference type="EMBL" id="SUKA01000003">
    <property type="protein sequence ID" value="TJY65860.1"/>
    <property type="molecule type" value="Genomic_DNA"/>
</dbReference>
<dbReference type="Proteomes" id="UP000309872">
    <property type="component" value="Unassembled WGS sequence"/>
</dbReference>
<dbReference type="OrthoDB" id="675613at2"/>
<comment type="caution">
    <text evidence="1">The sequence shown here is derived from an EMBL/GenBank/DDBJ whole genome shotgun (WGS) entry which is preliminary data.</text>
</comment>
<accession>A0A4U0H2N2</accession>
<dbReference type="SUPFAM" id="SSF48452">
    <property type="entry name" value="TPR-like"/>
    <property type="match status" value="1"/>
</dbReference>
<dbReference type="AlphaFoldDB" id="A0A4U0H2N2"/>
<sequence>MLLSFVLQCYASAATDQTKPSLVGNWIKINITYSNGKPLEEHHPSKYSFLKYSFKPDKKAAIVTNFLSEGEFAPYEVNLGTIEISTRYGGKVKLKTAYLTQDSLVVIQEGPLGRNDPGSLSITFVRYEHLQKISEWGTKDRIQTISTDTVYKASSKIHPLFLKPGGFNYALQKNVKSYIKYIRTSKKNDLLFCATFIVKKTGGIENIKIIKGLDDQFNKEFIKTCEKTEKNWYPAQYNNKPVDSQVTLVINSEFSSAVLRDEKYGYHAIQQLEKGNIENAVTYIDKLLSHNPKNEKALIFRGECYLELNDRETACDDFRILKSLGYESGEALLQKHCK</sequence>
<organism evidence="1 2">
    <name type="scientific">Sphingobacterium alkalisoli</name>
    <dbReference type="NCBI Taxonomy" id="1874115"/>
    <lineage>
        <taxon>Bacteria</taxon>
        <taxon>Pseudomonadati</taxon>
        <taxon>Bacteroidota</taxon>
        <taxon>Sphingobacteriia</taxon>
        <taxon>Sphingobacteriales</taxon>
        <taxon>Sphingobacteriaceae</taxon>
        <taxon>Sphingobacterium</taxon>
    </lineage>
</organism>
<dbReference type="Gene3D" id="1.25.40.10">
    <property type="entry name" value="Tetratricopeptide repeat domain"/>
    <property type="match status" value="1"/>
</dbReference>
<protein>
    <submittedName>
        <fullName evidence="1">Tetratricopeptide repeat protein</fullName>
    </submittedName>
</protein>
<dbReference type="InterPro" id="IPR011990">
    <property type="entry name" value="TPR-like_helical_dom_sf"/>
</dbReference>
<evidence type="ECO:0000313" key="2">
    <source>
        <dbReference type="Proteomes" id="UP000309872"/>
    </source>
</evidence>
<dbReference type="Gene3D" id="3.30.1150.10">
    <property type="match status" value="1"/>
</dbReference>